<feature type="domain" description="CusB-like beta-barrel" evidence="2">
    <location>
        <begin position="61"/>
        <end position="133"/>
    </location>
</feature>
<gene>
    <name evidence="3" type="ORF">ADUPG1_002190</name>
</gene>
<dbReference type="Gene3D" id="2.40.30.170">
    <property type="match status" value="1"/>
</dbReference>
<evidence type="ECO:0000259" key="2">
    <source>
        <dbReference type="Pfam" id="PF25954"/>
    </source>
</evidence>
<comment type="caution">
    <text evidence="3">The sequence shown here is derived from an EMBL/GenBank/DDBJ whole genome shotgun (WGS) entry which is preliminary data.</text>
</comment>
<dbReference type="Gene3D" id="2.40.420.20">
    <property type="match status" value="1"/>
</dbReference>
<accession>A0ABQ5KHQ7</accession>
<organism evidence="3 4">
    <name type="scientific">Aduncisulcus paluster</name>
    <dbReference type="NCBI Taxonomy" id="2918883"/>
    <lineage>
        <taxon>Eukaryota</taxon>
        <taxon>Metamonada</taxon>
        <taxon>Carpediemonas-like organisms</taxon>
        <taxon>Aduncisulcus</taxon>
    </lineage>
</organism>
<dbReference type="EMBL" id="BQXS01002415">
    <property type="protein sequence ID" value="GKT32060.1"/>
    <property type="molecule type" value="Genomic_DNA"/>
</dbReference>
<dbReference type="PANTHER" id="PTHR30097:SF15">
    <property type="entry name" value="CATION EFFLUX SYSTEM PROTEIN CUSB"/>
    <property type="match status" value="1"/>
</dbReference>
<dbReference type="InterPro" id="IPR058792">
    <property type="entry name" value="Beta-barrel_RND_2"/>
</dbReference>
<protein>
    <submittedName>
        <fullName evidence="3">Efflux RND transporter periplasmic adaptor subunit</fullName>
    </submittedName>
</protein>
<evidence type="ECO:0000313" key="4">
    <source>
        <dbReference type="Proteomes" id="UP001057375"/>
    </source>
</evidence>
<reference evidence="3" key="1">
    <citation type="submission" date="2022-03" db="EMBL/GenBank/DDBJ databases">
        <title>Draft genome sequence of Aduncisulcus paluster, a free-living microaerophilic Fornicata.</title>
        <authorList>
            <person name="Yuyama I."/>
            <person name="Kume K."/>
            <person name="Tamura T."/>
            <person name="Inagaki Y."/>
            <person name="Hashimoto T."/>
        </authorList>
    </citation>
    <scope>NUCLEOTIDE SEQUENCE</scope>
    <source>
        <strain evidence="3">NY0171</strain>
    </source>
</reference>
<dbReference type="Pfam" id="PF25954">
    <property type="entry name" value="Beta-barrel_RND_2"/>
    <property type="match status" value="1"/>
</dbReference>
<dbReference type="Proteomes" id="UP001057375">
    <property type="component" value="Unassembled WGS sequence"/>
</dbReference>
<dbReference type="InterPro" id="IPR051909">
    <property type="entry name" value="MFP_Cation_Efflux"/>
</dbReference>
<dbReference type="Gene3D" id="2.40.50.100">
    <property type="match status" value="1"/>
</dbReference>
<feature type="non-terminal residue" evidence="3">
    <location>
        <position position="1"/>
    </location>
</feature>
<name>A0ABQ5KHQ7_9EUKA</name>
<sequence length="253" mass="28496">QKLNYWKLTDDEINQIKESGKPSEYFKIKADVSGYVIKRNVAEGAYAKAGSILFEIADLNRVWIEFDAYEKDLGFIKKGDEIEFTVSSFPSQVFNSTITYIDPIIDPKKRVVKLRTEANNAKNLLKPEISAVMWTGKRSVAYVKVDGGFEMREVELSESLGESYILKEGIEEGEEVVSKGTFTIDAAAQLNNKYSMMNRPGSEPGVPKLQQYVTEDFSAKLKALLHSYLKMKDIMVETKAKESKVRNASCSPC</sequence>
<dbReference type="PANTHER" id="PTHR30097">
    <property type="entry name" value="CATION EFFLUX SYSTEM PROTEIN CUSB"/>
    <property type="match status" value="1"/>
</dbReference>
<dbReference type="SUPFAM" id="SSF111369">
    <property type="entry name" value="HlyD-like secretion proteins"/>
    <property type="match status" value="1"/>
</dbReference>
<evidence type="ECO:0000256" key="1">
    <source>
        <dbReference type="ARBA" id="ARBA00022448"/>
    </source>
</evidence>
<evidence type="ECO:0000313" key="3">
    <source>
        <dbReference type="EMBL" id="GKT32060.1"/>
    </source>
</evidence>
<keyword evidence="4" id="KW-1185">Reference proteome</keyword>
<proteinExistence type="predicted"/>
<keyword evidence="1" id="KW-0813">Transport</keyword>